<reference evidence="5" key="1">
    <citation type="journal article" date="2019" name="Int. J. Syst. Evol. Microbiol.">
        <title>The Global Catalogue of Microorganisms (GCM) 10K type strain sequencing project: providing services to taxonomists for standard genome sequencing and annotation.</title>
        <authorList>
            <consortium name="The Broad Institute Genomics Platform"/>
            <consortium name="The Broad Institute Genome Sequencing Center for Infectious Disease"/>
            <person name="Wu L."/>
            <person name="Ma J."/>
        </authorList>
    </citation>
    <scope>NUCLEOTIDE SEQUENCE [LARGE SCALE GENOMIC DNA]</scope>
    <source>
        <strain evidence="5">NBRC 106593</strain>
    </source>
</reference>
<keyword evidence="2" id="KW-0472">Membrane</keyword>
<dbReference type="Pfam" id="PF12836">
    <property type="entry name" value="HHH_3"/>
    <property type="match status" value="1"/>
</dbReference>
<keyword evidence="2" id="KW-0812">Transmembrane</keyword>
<dbReference type="PANTHER" id="PTHR21180">
    <property type="entry name" value="ENDONUCLEASE/EXONUCLEASE/PHOSPHATASE FAMILY DOMAIN-CONTAINING PROTEIN 1"/>
    <property type="match status" value="1"/>
</dbReference>
<feature type="region of interest" description="Disordered" evidence="1">
    <location>
        <begin position="154"/>
        <end position="186"/>
    </location>
</feature>
<evidence type="ECO:0000313" key="4">
    <source>
        <dbReference type="EMBL" id="MFC6713413.1"/>
    </source>
</evidence>
<evidence type="ECO:0000256" key="2">
    <source>
        <dbReference type="SAM" id="Phobius"/>
    </source>
</evidence>
<evidence type="ECO:0000256" key="1">
    <source>
        <dbReference type="SAM" id="MobiDB-lite"/>
    </source>
</evidence>
<dbReference type="Pfam" id="PF10531">
    <property type="entry name" value="SLBB"/>
    <property type="match status" value="1"/>
</dbReference>
<feature type="transmembrane region" description="Helical" evidence="2">
    <location>
        <begin position="119"/>
        <end position="140"/>
    </location>
</feature>
<protein>
    <submittedName>
        <fullName evidence="4">Helix-hairpin-helix domain-containing protein</fullName>
    </submittedName>
</protein>
<evidence type="ECO:0000313" key="5">
    <source>
        <dbReference type="Proteomes" id="UP001596356"/>
    </source>
</evidence>
<organism evidence="4 5">
    <name type="scientific">Branchiibius cervicis</name>
    <dbReference type="NCBI Taxonomy" id="908252"/>
    <lineage>
        <taxon>Bacteria</taxon>
        <taxon>Bacillati</taxon>
        <taxon>Actinomycetota</taxon>
        <taxon>Actinomycetes</taxon>
        <taxon>Micrococcales</taxon>
        <taxon>Dermacoccaceae</taxon>
        <taxon>Branchiibius</taxon>
    </lineage>
</organism>
<dbReference type="InterPro" id="IPR004509">
    <property type="entry name" value="Competence_ComEA_HhH"/>
</dbReference>
<feature type="region of interest" description="Disordered" evidence="1">
    <location>
        <begin position="21"/>
        <end position="100"/>
    </location>
</feature>
<dbReference type="Gene3D" id="3.10.560.10">
    <property type="entry name" value="Outer membrane lipoprotein wza domain like"/>
    <property type="match status" value="1"/>
</dbReference>
<feature type="compositionally biased region" description="Low complexity" evidence="1">
    <location>
        <begin position="170"/>
        <end position="186"/>
    </location>
</feature>
<feature type="compositionally biased region" description="Basic residues" evidence="1">
    <location>
        <begin position="39"/>
        <end position="48"/>
    </location>
</feature>
<dbReference type="InterPro" id="IPR003583">
    <property type="entry name" value="Hlx-hairpin-Hlx_DNA-bd_motif"/>
</dbReference>
<dbReference type="NCBIfam" id="TIGR00426">
    <property type="entry name" value="competence protein ComEA helix-hairpin-helix repeat region"/>
    <property type="match status" value="1"/>
</dbReference>
<dbReference type="InterPro" id="IPR010994">
    <property type="entry name" value="RuvA_2-like"/>
</dbReference>
<gene>
    <name evidence="4" type="ORF">ACFQBT_06010</name>
</gene>
<sequence length="332" mass="34281">MATRDAEPDQLAAALAQLEAVRRVPGWLPEPPDREPARRTGRRPRRRGPRPDLPPPEQWRYADAPSPAASTLTPGSGRGTSGAPLSRAARHAQSPGDTTPLVRMPVAFRQARLAPGRRAVLGVLVVALVAMSLFAVRAVLARANNQPHTFGTPVALAGVPKSSTPATGRSTSAPTESSPSGGTSGTTARIEVHVLGQVAHPGVVTVAPDARVQDVVRAAGGLLDSADLTRVNLARHVQDGEQIVVPRPGQEVTAAPGPAPAGSGTGTASAPVDLNTADASALDALPGVGPVLAARIVQYRESNGPFRSVDQLDEVSGIGAKLMEQLRPLVRA</sequence>
<dbReference type="SMART" id="SM00278">
    <property type="entry name" value="HhH1"/>
    <property type="match status" value="2"/>
</dbReference>
<dbReference type="EMBL" id="JBHSWJ010000002">
    <property type="protein sequence ID" value="MFC6713413.1"/>
    <property type="molecule type" value="Genomic_DNA"/>
</dbReference>
<feature type="domain" description="Helix-hairpin-helix DNA-binding motif class 1" evidence="3">
    <location>
        <begin position="280"/>
        <end position="299"/>
    </location>
</feature>
<comment type="caution">
    <text evidence="4">The sequence shown here is derived from an EMBL/GenBank/DDBJ whole genome shotgun (WGS) entry which is preliminary data.</text>
</comment>
<dbReference type="PANTHER" id="PTHR21180:SF32">
    <property type="entry name" value="ENDONUCLEASE_EXONUCLEASE_PHOSPHATASE FAMILY DOMAIN-CONTAINING PROTEIN 1"/>
    <property type="match status" value="1"/>
</dbReference>
<feature type="domain" description="Helix-hairpin-helix DNA-binding motif class 1" evidence="3">
    <location>
        <begin position="310"/>
        <end position="329"/>
    </location>
</feature>
<dbReference type="SUPFAM" id="SSF47781">
    <property type="entry name" value="RuvA domain 2-like"/>
    <property type="match status" value="1"/>
</dbReference>
<feature type="compositionally biased region" description="Low complexity" evidence="1">
    <location>
        <begin position="253"/>
        <end position="271"/>
    </location>
</feature>
<keyword evidence="5" id="KW-1185">Reference proteome</keyword>
<keyword evidence="2" id="KW-1133">Transmembrane helix</keyword>
<dbReference type="InterPro" id="IPR019554">
    <property type="entry name" value="Soluble_ligand-bd"/>
</dbReference>
<evidence type="ECO:0000259" key="3">
    <source>
        <dbReference type="SMART" id="SM00278"/>
    </source>
</evidence>
<dbReference type="RefSeq" id="WP_377821139.1">
    <property type="nucleotide sequence ID" value="NZ_JBHSWJ010000002.1"/>
</dbReference>
<proteinExistence type="predicted"/>
<accession>A0ABW2AQQ8</accession>
<dbReference type="InterPro" id="IPR051675">
    <property type="entry name" value="Endo/Exo/Phosphatase_dom_1"/>
</dbReference>
<dbReference type="Gene3D" id="1.10.150.320">
    <property type="entry name" value="Photosystem II 12 kDa extrinsic protein"/>
    <property type="match status" value="1"/>
</dbReference>
<feature type="region of interest" description="Disordered" evidence="1">
    <location>
        <begin position="249"/>
        <end position="272"/>
    </location>
</feature>
<name>A0ABW2AQQ8_9MICO</name>
<dbReference type="Proteomes" id="UP001596356">
    <property type="component" value="Unassembled WGS sequence"/>
</dbReference>